<organism evidence="1 2">
    <name type="scientific">Naganishia cerealis</name>
    <dbReference type="NCBI Taxonomy" id="610337"/>
    <lineage>
        <taxon>Eukaryota</taxon>
        <taxon>Fungi</taxon>
        <taxon>Dikarya</taxon>
        <taxon>Basidiomycota</taxon>
        <taxon>Agaricomycotina</taxon>
        <taxon>Tremellomycetes</taxon>
        <taxon>Filobasidiales</taxon>
        <taxon>Filobasidiaceae</taxon>
        <taxon>Naganishia</taxon>
    </lineage>
</organism>
<name>A0ACC2WME1_9TREE</name>
<dbReference type="Proteomes" id="UP001241377">
    <property type="component" value="Unassembled WGS sequence"/>
</dbReference>
<proteinExistence type="predicted"/>
<accession>A0ACC2WME1</accession>
<reference evidence="1" key="1">
    <citation type="submission" date="2023-04" db="EMBL/GenBank/DDBJ databases">
        <title>Draft Genome sequencing of Naganishia species isolated from polar environments using Oxford Nanopore Technology.</title>
        <authorList>
            <person name="Leo P."/>
            <person name="Venkateswaran K."/>
        </authorList>
    </citation>
    <scope>NUCLEOTIDE SEQUENCE</scope>
    <source>
        <strain evidence="1">MNA-CCFEE 5261</strain>
    </source>
</reference>
<gene>
    <name evidence="1" type="ORF">QFC19_000805</name>
</gene>
<comment type="caution">
    <text evidence="1">The sequence shown here is derived from an EMBL/GenBank/DDBJ whole genome shotgun (WGS) entry which is preliminary data.</text>
</comment>
<evidence type="ECO:0000313" key="2">
    <source>
        <dbReference type="Proteomes" id="UP001241377"/>
    </source>
</evidence>
<keyword evidence="2" id="KW-1185">Reference proteome</keyword>
<evidence type="ECO:0000313" key="1">
    <source>
        <dbReference type="EMBL" id="KAJ9112384.1"/>
    </source>
</evidence>
<protein>
    <submittedName>
        <fullName evidence="1">Uncharacterized protein</fullName>
    </submittedName>
</protein>
<dbReference type="EMBL" id="JASBWR010000005">
    <property type="protein sequence ID" value="KAJ9112384.1"/>
    <property type="molecule type" value="Genomic_DNA"/>
</dbReference>
<sequence length="691" mass="78578">MTSCAASTRLISKEWQFKPSVGVQQYASKWRQAEEIATARLTSLEQYQDIPDLDFLHQLDDLVAFVEIQIGDAEFWRYYHPEDAMRKEGESAGSAMERLELKISSSPLLAKQLAKVELSGLDKESQRFATFAQRDRKRAGALLEEEERNKFLAISNEVQDIQRRFLTRIVDDDSHILVEWAIMATMPPDFQDSHPKDPMTGLAKIAATGGDYKTFLEYCEDDKYAEQLFKSCQGRAPDNEEDLRRIMELRYQQAKILGYASFAHYAMETGMLTDPDVARNTILETSNMAKPSCEQEMASLSAVLKSKGRELKVWNTDNATQLFLSNRFATFNPFEARKYFPFKKVVASAMGLLGEIFSVDFREARGVDTWHASVQVFDVFDLRPATCVTKRKGSASDGEGEMLASCETGVTEPVRLGRLFLDVIARNNKGSHAMMSGLRIGTRGDSILIPCANLGGSFASSADAFLNFKDSATLLHELGHCVHFLLAQNCSYYRFNGIRNEIDFGEVPSQLLEELLRHPEVFERIATDDSGKVIPREYLNALICQDELNKSTQTRTQNVFALLSLDLHSNLDAEGKFIGSTTQLWEAICRDYHPFGQIPGHRMQHSFQHLIDYDCRYYTYQHSLAIVKDLASKFMRCVPNDPEDIGYNYRKTILEPGSSKDASELIRNFLGREYTMEAYYRWLDDRPFSIL</sequence>